<sequence>MKHATDTSGEILDFDFSRPGVPSTAESLHPVLTKQENHYLASWTTEMGAEISGSGDTPEIALQKWDEALQQHLLKTNTQKKLSDELAALAEKRQNASGDARKAEDTEDVKEGLPIRSEINPENTVEKKPREHTADDSNQNGSE</sequence>
<comment type="caution">
    <text evidence="2">The sequence shown here is derived from an EMBL/GenBank/DDBJ whole genome shotgun (WGS) entry which is preliminary data.</text>
</comment>
<proteinExistence type="predicted"/>
<evidence type="ECO:0000313" key="2">
    <source>
        <dbReference type="EMBL" id="MCG2615317.1"/>
    </source>
</evidence>
<evidence type="ECO:0000313" key="3">
    <source>
        <dbReference type="Proteomes" id="UP001165367"/>
    </source>
</evidence>
<dbReference type="Proteomes" id="UP001165367">
    <property type="component" value="Unassembled WGS sequence"/>
</dbReference>
<gene>
    <name evidence="2" type="ORF">LZZ85_13540</name>
</gene>
<feature type="compositionally biased region" description="Basic and acidic residues" evidence="1">
    <location>
        <begin position="124"/>
        <end position="135"/>
    </location>
</feature>
<evidence type="ECO:0000256" key="1">
    <source>
        <dbReference type="SAM" id="MobiDB-lite"/>
    </source>
</evidence>
<dbReference type="RefSeq" id="WP_237872563.1">
    <property type="nucleotide sequence ID" value="NZ_JAKLTR010000008.1"/>
</dbReference>
<accession>A0ABS9KSQ4</accession>
<feature type="compositionally biased region" description="Basic and acidic residues" evidence="1">
    <location>
        <begin position="91"/>
        <end position="113"/>
    </location>
</feature>
<organism evidence="2 3">
    <name type="scientific">Terrimonas ginsenosidimutans</name>
    <dbReference type="NCBI Taxonomy" id="2908004"/>
    <lineage>
        <taxon>Bacteria</taxon>
        <taxon>Pseudomonadati</taxon>
        <taxon>Bacteroidota</taxon>
        <taxon>Chitinophagia</taxon>
        <taxon>Chitinophagales</taxon>
        <taxon>Chitinophagaceae</taxon>
        <taxon>Terrimonas</taxon>
    </lineage>
</organism>
<feature type="region of interest" description="Disordered" evidence="1">
    <location>
        <begin position="1"/>
        <end position="25"/>
    </location>
</feature>
<reference evidence="2" key="1">
    <citation type="submission" date="2022-01" db="EMBL/GenBank/DDBJ databases">
        <authorList>
            <person name="Jo J.-H."/>
            <person name="Im W.-T."/>
        </authorList>
    </citation>
    <scope>NUCLEOTIDE SEQUENCE</scope>
    <source>
        <strain evidence="2">NA20</strain>
    </source>
</reference>
<feature type="region of interest" description="Disordered" evidence="1">
    <location>
        <begin position="91"/>
        <end position="143"/>
    </location>
</feature>
<name>A0ABS9KSQ4_9BACT</name>
<dbReference type="EMBL" id="JAKLTR010000008">
    <property type="protein sequence ID" value="MCG2615317.1"/>
    <property type="molecule type" value="Genomic_DNA"/>
</dbReference>
<keyword evidence="3" id="KW-1185">Reference proteome</keyword>
<protein>
    <submittedName>
        <fullName evidence="2">Uncharacterized protein</fullName>
    </submittedName>
</protein>